<keyword evidence="4" id="KW-1185">Reference proteome</keyword>
<sequence length="534" mass="62006">MNSHPFGYEFGSNYVVGNVNYNDNMHQGWNNQRWEDPQGIDQPSWQQQPPDSYGYNSHPKAYQSNGYGDPYCDCQQPPPYAYEPPPQHNFAPPYSQAPFHQTPPYDPNPYPPYQPPCEPYEPYEEPPQFHHQYPQEPPPPYYHQDKSPPMYDNFQPHNEFPFQPQPSMEEHPYTSIQEPMDHLKEAMDRLQAIIRQKEQEEAQKNDEAIEANLAKIKANMDSWDSCNKQSISTDECEKSTEERSMKEILESQHEDKEMRYVLQQVEEEEIVEEEEEVVEELGEVEQEVDFKLESTSTPSDIVDDFVEVVEPSSNEFEFGVEEDNAQPPRHSMNDERLEEDDQEASSTNEECVEEVGGQGIEVEKACQEVEVVKEKHKGMELTRPLEMSLPKSPSNITFKWVKSLSLIFTFPLEYGLLETDGQLRALCGVKSKREFTSGWKCQSRFLMVGNSKSKCNDWYSSQLKGSRKMLWCLLENSDHFSPNWNCDDQLEDGCRNKIWDPGIYEDQFWKPLACVELHQSLLDATCSSCHVPML</sequence>
<feature type="compositionally biased region" description="Low complexity" evidence="2">
    <location>
        <begin position="41"/>
        <end position="52"/>
    </location>
</feature>
<keyword evidence="1" id="KW-0175">Coiled coil</keyword>
<dbReference type="AlphaFoldDB" id="A0A445CE05"/>
<protein>
    <submittedName>
        <fullName evidence="3">Uncharacterized protein</fullName>
    </submittedName>
</protein>
<feature type="region of interest" description="Disordered" evidence="2">
    <location>
        <begin position="29"/>
        <end position="106"/>
    </location>
</feature>
<organism evidence="3 4">
    <name type="scientific">Arachis hypogaea</name>
    <name type="common">Peanut</name>
    <dbReference type="NCBI Taxonomy" id="3818"/>
    <lineage>
        <taxon>Eukaryota</taxon>
        <taxon>Viridiplantae</taxon>
        <taxon>Streptophyta</taxon>
        <taxon>Embryophyta</taxon>
        <taxon>Tracheophyta</taxon>
        <taxon>Spermatophyta</taxon>
        <taxon>Magnoliopsida</taxon>
        <taxon>eudicotyledons</taxon>
        <taxon>Gunneridae</taxon>
        <taxon>Pentapetalae</taxon>
        <taxon>rosids</taxon>
        <taxon>fabids</taxon>
        <taxon>Fabales</taxon>
        <taxon>Fabaceae</taxon>
        <taxon>Papilionoideae</taxon>
        <taxon>50 kb inversion clade</taxon>
        <taxon>dalbergioids sensu lato</taxon>
        <taxon>Dalbergieae</taxon>
        <taxon>Pterocarpus clade</taxon>
        <taxon>Arachis</taxon>
    </lineage>
</organism>
<feature type="coiled-coil region" evidence="1">
    <location>
        <begin position="180"/>
        <end position="219"/>
    </location>
</feature>
<comment type="caution">
    <text evidence="3">The sequence shown here is derived from an EMBL/GenBank/DDBJ whole genome shotgun (WGS) entry which is preliminary data.</text>
</comment>
<feature type="compositionally biased region" description="Pro residues" evidence="2">
    <location>
        <begin position="76"/>
        <end position="87"/>
    </location>
</feature>
<proteinExistence type="predicted"/>
<gene>
    <name evidence="3" type="ORF">Ahy_A07g035458</name>
</gene>
<dbReference type="Proteomes" id="UP000289738">
    <property type="component" value="Chromosome A07"/>
</dbReference>
<evidence type="ECO:0000313" key="4">
    <source>
        <dbReference type="Proteomes" id="UP000289738"/>
    </source>
</evidence>
<accession>A0A445CE05</accession>
<evidence type="ECO:0000313" key="3">
    <source>
        <dbReference type="EMBL" id="RYR49139.1"/>
    </source>
</evidence>
<name>A0A445CE05_ARAHY</name>
<feature type="region of interest" description="Disordered" evidence="2">
    <location>
        <begin position="124"/>
        <end position="172"/>
    </location>
</feature>
<evidence type="ECO:0000256" key="2">
    <source>
        <dbReference type="SAM" id="MobiDB-lite"/>
    </source>
</evidence>
<feature type="region of interest" description="Disordered" evidence="2">
    <location>
        <begin position="225"/>
        <end position="252"/>
    </location>
</feature>
<reference evidence="3 4" key="1">
    <citation type="submission" date="2019-01" db="EMBL/GenBank/DDBJ databases">
        <title>Sequencing of cultivated peanut Arachis hypogaea provides insights into genome evolution and oil improvement.</title>
        <authorList>
            <person name="Chen X."/>
        </authorList>
    </citation>
    <scope>NUCLEOTIDE SEQUENCE [LARGE SCALE GENOMIC DNA]</scope>
    <source>
        <strain evidence="4">cv. Fuhuasheng</strain>
        <tissue evidence="3">Leaves</tissue>
    </source>
</reference>
<evidence type="ECO:0000256" key="1">
    <source>
        <dbReference type="SAM" id="Coils"/>
    </source>
</evidence>
<feature type="region of interest" description="Disordered" evidence="2">
    <location>
        <begin position="319"/>
        <end position="346"/>
    </location>
</feature>
<feature type="compositionally biased region" description="Basic and acidic residues" evidence="2">
    <location>
        <begin position="235"/>
        <end position="252"/>
    </location>
</feature>
<dbReference type="EMBL" id="SDMP01000007">
    <property type="protein sequence ID" value="RYR49139.1"/>
    <property type="molecule type" value="Genomic_DNA"/>
</dbReference>